<reference evidence="1 2" key="1">
    <citation type="journal article" date="2023" name="IMA Fungus">
        <title>Comparative genomic study of the Penicillium genus elucidates a diverse pangenome and 15 lateral gene transfer events.</title>
        <authorList>
            <person name="Petersen C."/>
            <person name="Sorensen T."/>
            <person name="Nielsen M.R."/>
            <person name="Sondergaard T.E."/>
            <person name="Sorensen J.L."/>
            <person name="Fitzpatrick D.A."/>
            <person name="Frisvad J.C."/>
            <person name="Nielsen K.L."/>
        </authorList>
    </citation>
    <scope>NUCLEOTIDE SEQUENCE [LARGE SCALE GENOMIC DNA]</scope>
    <source>
        <strain evidence="1 2">IBT 3361</strain>
    </source>
</reference>
<dbReference type="EMBL" id="JAPVEB010000004">
    <property type="protein sequence ID" value="KAJ5264690.1"/>
    <property type="molecule type" value="Genomic_DNA"/>
</dbReference>
<gene>
    <name evidence="1" type="ORF">N7505_007483</name>
</gene>
<name>A0ABQ8WDR3_PENCH</name>
<evidence type="ECO:0000313" key="1">
    <source>
        <dbReference type="EMBL" id="KAJ5264690.1"/>
    </source>
</evidence>
<accession>A0ABQ8WDR3</accession>
<dbReference type="SUPFAM" id="SSF53335">
    <property type="entry name" value="S-adenosyl-L-methionine-dependent methyltransferases"/>
    <property type="match status" value="1"/>
</dbReference>
<sequence length="189" mass="21465">MGPSYGTDPQDFQSETTSIASAIHKGRMENGRSPILPDINHLSHMVFLVLDHNQPNSLFRAPIGNSPKNIMDIGTGQGTTVRGVDIFPPPVSWMPPNYIFKVDDMLREWTWRDPDDGTLKKEHLLSKWGPMFVRLAERAGRSLRTYETMRNAIKKAGFADVYEEKYKIPLGPWPKDPLLKEAGYLQFAH</sequence>
<evidence type="ECO:0008006" key="3">
    <source>
        <dbReference type="Google" id="ProtNLM"/>
    </source>
</evidence>
<protein>
    <recommendedName>
        <fullName evidence="3">S-adenosyl-L-methionine-dependent methyltransferase</fullName>
    </recommendedName>
</protein>
<keyword evidence="2" id="KW-1185">Reference proteome</keyword>
<dbReference type="InterPro" id="IPR029063">
    <property type="entry name" value="SAM-dependent_MTases_sf"/>
</dbReference>
<proteinExistence type="predicted"/>
<dbReference type="Proteomes" id="UP001220256">
    <property type="component" value="Unassembled WGS sequence"/>
</dbReference>
<evidence type="ECO:0000313" key="2">
    <source>
        <dbReference type="Proteomes" id="UP001220256"/>
    </source>
</evidence>
<organism evidence="1 2">
    <name type="scientific">Penicillium chrysogenum</name>
    <name type="common">Penicillium notatum</name>
    <dbReference type="NCBI Taxonomy" id="5076"/>
    <lineage>
        <taxon>Eukaryota</taxon>
        <taxon>Fungi</taxon>
        <taxon>Dikarya</taxon>
        <taxon>Ascomycota</taxon>
        <taxon>Pezizomycotina</taxon>
        <taxon>Eurotiomycetes</taxon>
        <taxon>Eurotiomycetidae</taxon>
        <taxon>Eurotiales</taxon>
        <taxon>Aspergillaceae</taxon>
        <taxon>Penicillium</taxon>
        <taxon>Penicillium chrysogenum species complex</taxon>
    </lineage>
</organism>
<comment type="caution">
    <text evidence="1">The sequence shown here is derived from an EMBL/GenBank/DDBJ whole genome shotgun (WGS) entry which is preliminary data.</text>
</comment>